<feature type="compositionally biased region" description="Acidic residues" evidence="2">
    <location>
        <begin position="1"/>
        <end position="10"/>
    </location>
</feature>
<dbReference type="AlphaFoldDB" id="K9W3M9"/>
<evidence type="ECO:0000256" key="1">
    <source>
        <dbReference type="SAM" id="Coils"/>
    </source>
</evidence>
<accession>K9W3M9</accession>
<feature type="region of interest" description="Disordered" evidence="2">
    <location>
        <begin position="1"/>
        <end position="27"/>
    </location>
</feature>
<evidence type="ECO:0000256" key="2">
    <source>
        <dbReference type="SAM" id="MobiDB-lite"/>
    </source>
</evidence>
<evidence type="ECO:0000313" key="4">
    <source>
        <dbReference type="Proteomes" id="UP000010472"/>
    </source>
</evidence>
<keyword evidence="4" id="KW-1185">Reference proteome</keyword>
<organism evidence="3 4">
    <name type="scientific">Crinalium epipsammum PCC 9333</name>
    <dbReference type="NCBI Taxonomy" id="1173022"/>
    <lineage>
        <taxon>Bacteria</taxon>
        <taxon>Bacillati</taxon>
        <taxon>Cyanobacteriota</taxon>
        <taxon>Cyanophyceae</taxon>
        <taxon>Gomontiellales</taxon>
        <taxon>Gomontiellaceae</taxon>
        <taxon>Crinalium</taxon>
    </lineage>
</organism>
<keyword evidence="1" id="KW-0175">Coiled coil</keyword>
<dbReference type="EMBL" id="CP003620">
    <property type="protein sequence ID" value="AFZ14399.1"/>
    <property type="molecule type" value="Genomic_DNA"/>
</dbReference>
<reference evidence="3 4" key="1">
    <citation type="submission" date="2012-06" db="EMBL/GenBank/DDBJ databases">
        <title>Finished chromosome of genome of Crinalium epipsammum PCC 9333.</title>
        <authorList>
            <consortium name="US DOE Joint Genome Institute"/>
            <person name="Gugger M."/>
            <person name="Coursin T."/>
            <person name="Rippka R."/>
            <person name="Tandeau De Marsac N."/>
            <person name="Huntemann M."/>
            <person name="Wei C.-L."/>
            <person name="Han J."/>
            <person name="Detter J.C."/>
            <person name="Han C."/>
            <person name="Tapia R."/>
            <person name="Davenport K."/>
            <person name="Daligault H."/>
            <person name="Erkkila T."/>
            <person name="Gu W."/>
            <person name="Munk A.C.C."/>
            <person name="Teshima H."/>
            <person name="Xu Y."/>
            <person name="Chain P."/>
            <person name="Chen A."/>
            <person name="Krypides N."/>
            <person name="Mavromatis K."/>
            <person name="Markowitz V."/>
            <person name="Szeto E."/>
            <person name="Ivanova N."/>
            <person name="Mikhailova N."/>
            <person name="Ovchinnikova G."/>
            <person name="Pagani I."/>
            <person name="Pati A."/>
            <person name="Goodwin L."/>
            <person name="Peters L."/>
            <person name="Pitluck S."/>
            <person name="Woyke T."/>
            <person name="Kerfeld C."/>
        </authorList>
    </citation>
    <scope>NUCLEOTIDE SEQUENCE [LARGE SCALE GENOMIC DNA]</scope>
    <source>
        <strain evidence="3 4">PCC 9333</strain>
    </source>
</reference>
<dbReference type="KEGG" id="cep:Cri9333_3576"/>
<dbReference type="HOGENOM" id="CLU_867962_0_0_3"/>
<dbReference type="STRING" id="1173022.Cri9333_3576"/>
<protein>
    <submittedName>
        <fullName evidence="3">Uncharacterized protein</fullName>
    </submittedName>
</protein>
<gene>
    <name evidence="3" type="ORF">Cri9333_3576</name>
</gene>
<feature type="coiled-coil region" evidence="1">
    <location>
        <begin position="153"/>
        <end position="259"/>
    </location>
</feature>
<dbReference type="Proteomes" id="UP000010472">
    <property type="component" value="Chromosome"/>
</dbReference>
<name>K9W3M9_9CYAN</name>
<proteinExistence type="predicted"/>
<evidence type="ECO:0000313" key="3">
    <source>
        <dbReference type="EMBL" id="AFZ14399.1"/>
    </source>
</evidence>
<dbReference type="eggNOG" id="COG1196">
    <property type="taxonomic scope" value="Bacteria"/>
</dbReference>
<dbReference type="RefSeq" id="WP_015204504.1">
    <property type="nucleotide sequence ID" value="NC_019753.1"/>
</dbReference>
<sequence>MPEHESEDNEREPQAATDTDQAAVEATDAEEVNLAQGEANSLVLHKHDDLSKFQQKFSHAHQSLERLQKLGEALEHSQISIAELSNQLSKPQSIEIQLAKTEEVTNLQQQAIAQLKELLFGEQQQVEDETVRTLLATIENFMRSQQLELGHLKTELILERAKTKTEKQQLQRELNQTYTDQEALQEKVRSLEAEIFSARSLAGSLEMQLLAAQREIAALQEQLSDRIILLQNQEYQAELQDWKQQCEENQRQIQHLQETLKKLLPDASENLLELLANPQHPTEIETISPVISDQEASTKSHKFLQVDLPNFLKKAINNDQ</sequence>